<dbReference type="Proteomes" id="UP000316095">
    <property type="component" value="Unassembled WGS sequence"/>
</dbReference>
<feature type="domain" description="Transposase IS4-like" evidence="2">
    <location>
        <begin position="103"/>
        <end position="271"/>
    </location>
</feature>
<dbReference type="InterPro" id="IPR002559">
    <property type="entry name" value="Transposase_11"/>
</dbReference>
<protein>
    <submittedName>
        <fullName evidence="3">Transposase DDE domain protein</fullName>
    </submittedName>
</protein>
<evidence type="ECO:0000313" key="3">
    <source>
        <dbReference type="EMBL" id="TWT59619.1"/>
    </source>
</evidence>
<gene>
    <name evidence="3" type="ORF">Pan54_03270</name>
</gene>
<accession>A0A5C5XA91</accession>
<keyword evidence="4" id="KW-1185">Reference proteome</keyword>
<proteinExistence type="predicted"/>
<evidence type="ECO:0000259" key="2">
    <source>
        <dbReference type="Pfam" id="PF01609"/>
    </source>
</evidence>
<dbReference type="PANTHER" id="PTHR33408:SF4">
    <property type="entry name" value="TRANSPOSASE DDE DOMAIN-CONTAINING PROTEIN"/>
    <property type="match status" value="1"/>
</dbReference>
<name>A0A5C5XA91_9PLAN</name>
<feature type="region of interest" description="Disordered" evidence="1">
    <location>
        <begin position="63"/>
        <end position="103"/>
    </location>
</feature>
<dbReference type="Pfam" id="PF01609">
    <property type="entry name" value="DDE_Tnp_1"/>
    <property type="match status" value="1"/>
</dbReference>
<dbReference type="GO" id="GO:0006313">
    <property type="term" value="P:DNA transposition"/>
    <property type="evidence" value="ECO:0007669"/>
    <property type="project" value="InterPro"/>
</dbReference>
<dbReference type="GO" id="GO:0003677">
    <property type="term" value="F:DNA binding"/>
    <property type="evidence" value="ECO:0007669"/>
    <property type="project" value="InterPro"/>
</dbReference>
<sequence length="344" mass="39655">MHNQVFTFVLKIASEELSLTGLDIGVDSTMIEANAAMKSIVRKQTGEDWKEYLKGLMIEAGEIEEDDEPNDEDLRRFDRKRSKNGEKNVSNTDWESPTDPDSRIVKMKDGRTHLGYKIEHVVDLETELILHAEVHHGTDHDTQTLIGNVVSAQVNLDEAEMDAEIMNVVADKGYYKAEVLTQLQWMELTAHIPEKSNATKLSRSDLHYWSRLMNRLETRSRRGRKKQRLRSERVERSFAHSCETGGARRSRLRGLGEIRKRYSIHAAARNLSLVLRKLLGAGTPRGLMGLWRRFASRFPLEMLQKRISACRETINRLQTDLKTNFRNQFGIHKNAILYQVKTTR</sequence>
<comment type="caution">
    <text evidence="3">The sequence shown here is derived from an EMBL/GenBank/DDBJ whole genome shotgun (WGS) entry which is preliminary data.</text>
</comment>
<evidence type="ECO:0000256" key="1">
    <source>
        <dbReference type="SAM" id="MobiDB-lite"/>
    </source>
</evidence>
<organism evidence="3 4">
    <name type="scientific">Rubinisphaera italica</name>
    <dbReference type="NCBI Taxonomy" id="2527969"/>
    <lineage>
        <taxon>Bacteria</taxon>
        <taxon>Pseudomonadati</taxon>
        <taxon>Planctomycetota</taxon>
        <taxon>Planctomycetia</taxon>
        <taxon>Planctomycetales</taxon>
        <taxon>Planctomycetaceae</taxon>
        <taxon>Rubinisphaera</taxon>
    </lineage>
</organism>
<reference evidence="3 4" key="1">
    <citation type="submission" date="2019-02" db="EMBL/GenBank/DDBJ databases">
        <title>Deep-cultivation of Planctomycetes and their phenomic and genomic characterization uncovers novel biology.</title>
        <authorList>
            <person name="Wiegand S."/>
            <person name="Jogler M."/>
            <person name="Boedeker C."/>
            <person name="Pinto D."/>
            <person name="Vollmers J."/>
            <person name="Rivas-Marin E."/>
            <person name="Kohn T."/>
            <person name="Peeters S.H."/>
            <person name="Heuer A."/>
            <person name="Rast P."/>
            <person name="Oberbeckmann S."/>
            <person name="Bunk B."/>
            <person name="Jeske O."/>
            <person name="Meyerdierks A."/>
            <person name="Storesund J.E."/>
            <person name="Kallscheuer N."/>
            <person name="Luecker S."/>
            <person name="Lage O.M."/>
            <person name="Pohl T."/>
            <person name="Merkel B.J."/>
            <person name="Hornburger P."/>
            <person name="Mueller R.-W."/>
            <person name="Bruemmer F."/>
            <person name="Labrenz M."/>
            <person name="Spormann A.M."/>
            <person name="Op Den Camp H."/>
            <person name="Overmann J."/>
            <person name="Amann R."/>
            <person name="Jetten M.S.M."/>
            <person name="Mascher T."/>
            <person name="Medema M.H."/>
            <person name="Devos D.P."/>
            <person name="Kaster A.-K."/>
            <person name="Ovreas L."/>
            <person name="Rohde M."/>
            <person name="Galperin M.Y."/>
            <person name="Jogler C."/>
        </authorList>
    </citation>
    <scope>NUCLEOTIDE SEQUENCE [LARGE SCALE GENOMIC DNA]</scope>
    <source>
        <strain evidence="3 4">Pan54</strain>
    </source>
</reference>
<evidence type="ECO:0000313" key="4">
    <source>
        <dbReference type="Proteomes" id="UP000316095"/>
    </source>
</evidence>
<dbReference type="PANTHER" id="PTHR33408">
    <property type="entry name" value="TRANSPOSASE"/>
    <property type="match status" value="1"/>
</dbReference>
<dbReference type="EMBL" id="SJPG01000001">
    <property type="protein sequence ID" value="TWT59619.1"/>
    <property type="molecule type" value="Genomic_DNA"/>
</dbReference>
<dbReference type="GO" id="GO:0004803">
    <property type="term" value="F:transposase activity"/>
    <property type="evidence" value="ECO:0007669"/>
    <property type="project" value="InterPro"/>
</dbReference>
<dbReference type="AlphaFoldDB" id="A0A5C5XA91"/>